<dbReference type="EMBL" id="SJPM01000003">
    <property type="protein sequence ID" value="TWT98762.1"/>
    <property type="molecule type" value="Genomic_DNA"/>
</dbReference>
<evidence type="ECO:0000256" key="5">
    <source>
        <dbReference type="ARBA" id="ARBA00023136"/>
    </source>
</evidence>
<sequence length="163" mass="18427">MSDTTKPAAINLRQGLALVGWCALCLATAGTGFVVSVDGWYAGLNKPVWNPPAWLFGPVWTVLYLMMGTAAWLVWREGGWKSRRWSLGLFLLQLFLNAIWTPVFFAMHQIGMALVDITLLWLVLDATLIAFWKVNRLAGFLLVPYLVWVSFAAFLNFTLWQMN</sequence>
<dbReference type="InterPro" id="IPR004307">
    <property type="entry name" value="TspO_MBR"/>
</dbReference>
<evidence type="ECO:0000313" key="8">
    <source>
        <dbReference type="Proteomes" id="UP000316213"/>
    </source>
</evidence>
<feature type="transmembrane region" description="Helical" evidence="6">
    <location>
        <begin position="16"/>
        <end position="41"/>
    </location>
</feature>
<dbReference type="OrthoDB" id="9795496at2"/>
<feature type="transmembrane region" description="Helical" evidence="6">
    <location>
        <begin position="87"/>
        <end position="107"/>
    </location>
</feature>
<evidence type="ECO:0000256" key="2">
    <source>
        <dbReference type="ARBA" id="ARBA00007524"/>
    </source>
</evidence>
<evidence type="ECO:0000313" key="7">
    <source>
        <dbReference type="EMBL" id="TWT98762.1"/>
    </source>
</evidence>
<dbReference type="Gene3D" id="1.20.1260.100">
    <property type="entry name" value="TspO/MBR protein"/>
    <property type="match status" value="1"/>
</dbReference>
<keyword evidence="4 6" id="KW-1133">Transmembrane helix</keyword>
<protein>
    <submittedName>
        <fullName evidence="7">TspO/MBR family protein</fullName>
    </submittedName>
</protein>
<name>A0A5C6AFF0_9BACT</name>
<dbReference type="PIRSF" id="PIRSF005859">
    <property type="entry name" value="PBR"/>
    <property type="match status" value="1"/>
</dbReference>
<comment type="caution">
    <text evidence="7">The sequence shown here is derived from an EMBL/GenBank/DDBJ whole genome shotgun (WGS) entry which is preliminary data.</text>
</comment>
<evidence type="ECO:0000256" key="3">
    <source>
        <dbReference type="ARBA" id="ARBA00022692"/>
    </source>
</evidence>
<dbReference type="PANTHER" id="PTHR10057:SF0">
    <property type="entry name" value="TRANSLOCATOR PROTEIN"/>
    <property type="match status" value="1"/>
</dbReference>
<keyword evidence="3 6" id="KW-0812">Transmembrane</keyword>
<dbReference type="RefSeq" id="WP_146577449.1">
    <property type="nucleotide sequence ID" value="NZ_SJPM01000003.1"/>
</dbReference>
<comment type="subcellular location">
    <subcellularLocation>
        <location evidence="1">Membrane</location>
        <topology evidence="1">Multi-pass membrane protein</topology>
    </subcellularLocation>
</comment>
<evidence type="ECO:0000256" key="6">
    <source>
        <dbReference type="SAM" id="Phobius"/>
    </source>
</evidence>
<feature type="transmembrane region" description="Helical" evidence="6">
    <location>
        <begin position="113"/>
        <end position="132"/>
    </location>
</feature>
<keyword evidence="5 6" id="KW-0472">Membrane</keyword>
<dbReference type="AlphaFoldDB" id="A0A5C6AFF0"/>
<proteinExistence type="inferred from homology"/>
<dbReference type="GO" id="GO:0033013">
    <property type="term" value="P:tetrapyrrole metabolic process"/>
    <property type="evidence" value="ECO:0007669"/>
    <property type="project" value="UniProtKB-ARBA"/>
</dbReference>
<feature type="transmembrane region" description="Helical" evidence="6">
    <location>
        <begin position="139"/>
        <end position="160"/>
    </location>
</feature>
<dbReference type="CDD" id="cd15904">
    <property type="entry name" value="TSPO_MBR"/>
    <property type="match status" value="1"/>
</dbReference>
<dbReference type="Proteomes" id="UP000316213">
    <property type="component" value="Unassembled WGS sequence"/>
</dbReference>
<organism evidence="7 8">
    <name type="scientific">Neorhodopirellula pilleata</name>
    <dbReference type="NCBI Taxonomy" id="2714738"/>
    <lineage>
        <taxon>Bacteria</taxon>
        <taxon>Pseudomonadati</taxon>
        <taxon>Planctomycetota</taxon>
        <taxon>Planctomycetia</taxon>
        <taxon>Pirellulales</taxon>
        <taxon>Pirellulaceae</taxon>
        <taxon>Neorhodopirellula</taxon>
    </lineage>
</organism>
<comment type="similarity">
    <text evidence="2">Belongs to the TspO/BZRP family.</text>
</comment>
<evidence type="ECO:0000256" key="4">
    <source>
        <dbReference type="ARBA" id="ARBA00022989"/>
    </source>
</evidence>
<accession>A0A5C6AFF0</accession>
<dbReference type="PANTHER" id="PTHR10057">
    <property type="entry name" value="PERIPHERAL-TYPE BENZODIAZEPINE RECEPTOR"/>
    <property type="match status" value="1"/>
</dbReference>
<dbReference type="GO" id="GO:0016020">
    <property type="term" value="C:membrane"/>
    <property type="evidence" value="ECO:0007669"/>
    <property type="project" value="UniProtKB-SubCell"/>
</dbReference>
<reference evidence="7 8" key="1">
    <citation type="submission" date="2019-02" db="EMBL/GenBank/DDBJ databases">
        <title>Deep-cultivation of Planctomycetes and their phenomic and genomic characterization uncovers novel biology.</title>
        <authorList>
            <person name="Wiegand S."/>
            <person name="Jogler M."/>
            <person name="Boedeker C."/>
            <person name="Pinto D."/>
            <person name="Vollmers J."/>
            <person name="Rivas-Marin E."/>
            <person name="Kohn T."/>
            <person name="Peeters S.H."/>
            <person name="Heuer A."/>
            <person name="Rast P."/>
            <person name="Oberbeckmann S."/>
            <person name="Bunk B."/>
            <person name="Jeske O."/>
            <person name="Meyerdierks A."/>
            <person name="Storesund J.E."/>
            <person name="Kallscheuer N."/>
            <person name="Luecker S."/>
            <person name="Lage O.M."/>
            <person name="Pohl T."/>
            <person name="Merkel B.J."/>
            <person name="Hornburger P."/>
            <person name="Mueller R.-W."/>
            <person name="Bruemmer F."/>
            <person name="Labrenz M."/>
            <person name="Spormann A.M."/>
            <person name="Op Den Camp H."/>
            <person name="Overmann J."/>
            <person name="Amann R."/>
            <person name="Jetten M.S.M."/>
            <person name="Mascher T."/>
            <person name="Medema M.H."/>
            <person name="Devos D.P."/>
            <person name="Kaster A.-K."/>
            <person name="Ovreas L."/>
            <person name="Rohde M."/>
            <person name="Galperin M.Y."/>
            <person name="Jogler C."/>
        </authorList>
    </citation>
    <scope>NUCLEOTIDE SEQUENCE [LARGE SCALE GENOMIC DNA]</scope>
    <source>
        <strain evidence="7 8">Pla100</strain>
    </source>
</reference>
<evidence type="ECO:0000256" key="1">
    <source>
        <dbReference type="ARBA" id="ARBA00004141"/>
    </source>
</evidence>
<dbReference type="FunFam" id="1.20.1260.100:FF:000001">
    <property type="entry name" value="translocator protein 2"/>
    <property type="match status" value="1"/>
</dbReference>
<dbReference type="InterPro" id="IPR038330">
    <property type="entry name" value="TspO/MBR-related_sf"/>
</dbReference>
<gene>
    <name evidence="7" type="ORF">Pla100_19280</name>
</gene>
<keyword evidence="8" id="KW-1185">Reference proteome</keyword>
<dbReference type="Pfam" id="PF03073">
    <property type="entry name" value="TspO_MBR"/>
    <property type="match status" value="1"/>
</dbReference>
<feature type="transmembrane region" description="Helical" evidence="6">
    <location>
        <begin position="53"/>
        <end position="75"/>
    </location>
</feature>